<gene>
    <name evidence="1" type="ORF">IV53_GL000837</name>
</gene>
<proteinExistence type="predicted"/>
<evidence type="ECO:0000313" key="2">
    <source>
        <dbReference type="Proteomes" id="UP000051500"/>
    </source>
</evidence>
<protein>
    <submittedName>
        <fullName evidence="1">Uncharacterized protein</fullName>
    </submittedName>
</protein>
<sequence>MKVTKESIDKKLGFDWTDYPSKYGIEQECDIIPMNPFDVLDDDELDFVTDYLIDLKLKQMSKIQEK</sequence>
<keyword evidence="2" id="KW-1185">Reference proteome</keyword>
<accession>A0A0R2KHK3</accession>
<reference evidence="1 2" key="1">
    <citation type="journal article" date="2015" name="Genome Announc.">
        <title>Expanding the biotechnology potential of lactobacilli through comparative genomics of 213 strains and associated genera.</title>
        <authorList>
            <person name="Sun Z."/>
            <person name="Harris H.M."/>
            <person name="McCann A."/>
            <person name="Guo C."/>
            <person name="Argimon S."/>
            <person name="Zhang W."/>
            <person name="Yang X."/>
            <person name="Jeffery I.B."/>
            <person name="Cooney J.C."/>
            <person name="Kagawa T.F."/>
            <person name="Liu W."/>
            <person name="Song Y."/>
            <person name="Salvetti E."/>
            <person name="Wrobel A."/>
            <person name="Rasinkangas P."/>
            <person name="Parkhill J."/>
            <person name="Rea M.C."/>
            <person name="O'Sullivan O."/>
            <person name="Ritari J."/>
            <person name="Douillard F.P."/>
            <person name="Paul Ross R."/>
            <person name="Yang R."/>
            <person name="Briner A.E."/>
            <person name="Felis G.E."/>
            <person name="de Vos W.M."/>
            <person name="Barrangou R."/>
            <person name="Klaenhammer T.R."/>
            <person name="Caufield P.W."/>
            <person name="Cui Y."/>
            <person name="Zhang H."/>
            <person name="O'Toole P.W."/>
        </authorList>
    </citation>
    <scope>NUCLEOTIDE SEQUENCE [LARGE SCALE GENOMIC DNA]</scope>
    <source>
        <strain evidence="1 2">DSM 22408</strain>
    </source>
</reference>
<evidence type="ECO:0000313" key="1">
    <source>
        <dbReference type="EMBL" id="KRN88867.1"/>
    </source>
</evidence>
<organism evidence="1 2">
    <name type="scientific">Ligilactobacillus ceti DSM 22408</name>
    <dbReference type="NCBI Taxonomy" id="1122146"/>
    <lineage>
        <taxon>Bacteria</taxon>
        <taxon>Bacillati</taxon>
        <taxon>Bacillota</taxon>
        <taxon>Bacilli</taxon>
        <taxon>Lactobacillales</taxon>
        <taxon>Lactobacillaceae</taxon>
        <taxon>Ligilactobacillus</taxon>
    </lineage>
</organism>
<comment type="caution">
    <text evidence="1">The sequence shown here is derived from an EMBL/GenBank/DDBJ whole genome shotgun (WGS) entry which is preliminary data.</text>
</comment>
<dbReference type="PATRIC" id="fig|1122146.4.peg.867"/>
<dbReference type="RefSeq" id="WP_027107267.1">
    <property type="nucleotide sequence ID" value="NZ_JQBZ01000025.1"/>
</dbReference>
<dbReference type="STRING" id="1122146.IV53_GL000837"/>
<dbReference type="Proteomes" id="UP000051500">
    <property type="component" value="Unassembled WGS sequence"/>
</dbReference>
<dbReference type="AlphaFoldDB" id="A0A0R2KHK3"/>
<dbReference type="EMBL" id="JQBZ01000025">
    <property type="protein sequence ID" value="KRN88867.1"/>
    <property type="molecule type" value="Genomic_DNA"/>
</dbReference>
<name>A0A0R2KHK3_9LACO</name>